<accession>A0ABZ0PJ16</accession>
<dbReference type="EMBL" id="CP137852">
    <property type="protein sequence ID" value="WPB85135.1"/>
    <property type="molecule type" value="Genomic_DNA"/>
</dbReference>
<gene>
    <name evidence="3" type="ORF">R9Z33_23980</name>
</gene>
<dbReference type="SUPFAM" id="SSF53850">
    <property type="entry name" value="Periplasmic binding protein-like II"/>
    <property type="match status" value="1"/>
</dbReference>
<dbReference type="Pfam" id="PF03401">
    <property type="entry name" value="TctC"/>
    <property type="match status" value="1"/>
</dbReference>
<dbReference type="InterPro" id="IPR005064">
    <property type="entry name" value="BUG"/>
</dbReference>
<evidence type="ECO:0000256" key="2">
    <source>
        <dbReference type="SAM" id="SignalP"/>
    </source>
</evidence>
<sequence length="323" mass="33408">MPASRRAVLALPALAAPVVVQAQPAWPDRPVRIIVSFPGGSTPDIAARAVATHLQQVFGQPFVIDNRAGGGGTIGAEAAARATDGHTLGVTIGGPGSIAKILNPGLAYDPVTDLQPVSLLARMPFVLAVNPNVPVRNVAELIAYARANPGKLNYGSVGAGSTGHMLVAEMAARHRLDMTHIPFRSVPQSVTEIVAGRIELMAAAAGAVLGQARGGQVRALAVSGDARMAQLPDVPLLTEAGEPGAGIYAWIGLFAPTNMPADRVARISQEAGRALSNPETGRTLEAAGFEPLGTPPALLQALIQSEVAHWGPIIRRLNIRPES</sequence>
<dbReference type="InterPro" id="IPR042100">
    <property type="entry name" value="Bug_dom1"/>
</dbReference>
<feature type="signal peptide" evidence="2">
    <location>
        <begin position="1"/>
        <end position="22"/>
    </location>
</feature>
<dbReference type="Gene3D" id="3.40.190.150">
    <property type="entry name" value="Bordetella uptake gene, domain 1"/>
    <property type="match status" value="1"/>
</dbReference>
<comment type="similarity">
    <text evidence="1">Belongs to the UPF0065 (bug) family.</text>
</comment>
<dbReference type="Proteomes" id="UP001305521">
    <property type="component" value="Chromosome"/>
</dbReference>
<proteinExistence type="inferred from homology"/>
<dbReference type="PANTHER" id="PTHR42928">
    <property type="entry name" value="TRICARBOXYLATE-BINDING PROTEIN"/>
    <property type="match status" value="1"/>
</dbReference>
<evidence type="ECO:0000313" key="4">
    <source>
        <dbReference type="Proteomes" id="UP001305521"/>
    </source>
</evidence>
<protein>
    <submittedName>
        <fullName evidence="3">Tripartite tricarboxylate transporter substrate binding protein</fullName>
    </submittedName>
</protein>
<organism evidence="3 4">
    <name type="scientific">Sediminicoccus rosea</name>
    <dbReference type="NCBI Taxonomy" id="1225128"/>
    <lineage>
        <taxon>Bacteria</taxon>
        <taxon>Pseudomonadati</taxon>
        <taxon>Pseudomonadota</taxon>
        <taxon>Alphaproteobacteria</taxon>
        <taxon>Acetobacterales</taxon>
        <taxon>Roseomonadaceae</taxon>
        <taxon>Sediminicoccus</taxon>
    </lineage>
</organism>
<dbReference type="PIRSF" id="PIRSF017082">
    <property type="entry name" value="YflP"/>
    <property type="match status" value="1"/>
</dbReference>
<evidence type="ECO:0000313" key="3">
    <source>
        <dbReference type="EMBL" id="WPB85135.1"/>
    </source>
</evidence>
<keyword evidence="4" id="KW-1185">Reference proteome</keyword>
<dbReference type="Gene3D" id="3.40.190.10">
    <property type="entry name" value="Periplasmic binding protein-like II"/>
    <property type="match status" value="1"/>
</dbReference>
<name>A0ABZ0PJ16_9PROT</name>
<dbReference type="PANTHER" id="PTHR42928:SF5">
    <property type="entry name" value="BLR1237 PROTEIN"/>
    <property type="match status" value="1"/>
</dbReference>
<dbReference type="RefSeq" id="WP_318649101.1">
    <property type="nucleotide sequence ID" value="NZ_CP137852.1"/>
</dbReference>
<evidence type="ECO:0000256" key="1">
    <source>
        <dbReference type="ARBA" id="ARBA00006987"/>
    </source>
</evidence>
<feature type="chain" id="PRO_5045663129" evidence="2">
    <location>
        <begin position="23"/>
        <end position="323"/>
    </location>
</feature>
<keyword evidence="2" id="KW-0732">Signal</keyword>
<dbReference type="CDD" id="cd07012">
    <property type="entry name" value="PBP2_Bug_TTT"/>
    <property type="match status" value="1"/>
</dbReference>
<reference evidence="3 4" key="1">
    <citation type="submission" date="2023-11" db="EMBL/GenBank/DDBJ databases">
        <title>Arctic aerobic anoxygenic photoheterotroph Sediminicoccus rosea KRV36 adapts its photosynthesis to long days of polar summer.</title>
        <authorList>
            <person name="Tomasch J."/>
            <person name="Kopejtka K."/>
            <person name="Bily T."/>
            <person name="Gardiner A.T."/>
            <person name="Gardian Z."/>
            <person name="Shivaramu S."/>
            <person name="Koblizek M."/>
            <person name="Engelhardt F."/>
            <person name="Kaftan D."/>
        </authorList>
    </citation>
    <scope>NUCLEOTIDE SEQUENCE [LARGE SCALE GENOMIC DNA]</scope>
    <source>
        <strain evidence="3 4">R-30</strain>
    </source>
</reference>